<sequence length="162" mass="18289">MHRPSNVDDFSSLEKITHTLLGISKKIPLFFPVHPRTDKQLKQFQLYELLDKAQEITLSSPMPYIPFMNLVLHAKMVLTDSGGIQEETTYLGIPCLTLRPNTERPITISQGTNRLCAINNLESAVNDVLKSSNSNQKRPDLWDGNTAKRVIQCIYSMLCISS</sequence>
<comment type="similarity">
    <text evidence="1">Belongs to the UDP-N-acetylglucosamine 2-epimerase family.</text>
</comment>
<evidence type="ECO:0000313" key="4">
    <source>
        <dbReference type="Proteomes" id="UP000189670"/>
    </source>
</evidence>
<dbReference type="AlphaFoldDB" id="A0A1V1PHA6"/>
<dbReference type="InterPro" id="IPR029767">
    <property type="entry name" value="WecB-like"/>
</dbReference>
<dbReference type="SUPFAM" id="SSF53756">
    <property type="entry name" value="UDP-Glycosyltransferase/glycogen phosphorylase"/>
    <property type="match status" value="1"/>
</dbReference>
<comment type="caution">
    <text evidence="3">The sequence shown here is derived from an EMBL/GenBank/DDBJ whole genome shotgun (WGS) entry which is preliminary data.</text>
</comment>
<accession>A0A1V1PHA6</accession>
<proteinExistence type="inferred from homology"/>
<dbReference type="PANTHER" id="PTHR43174">
    <property type="entry name" value="UDP-N-ACETYLGLUCOSAMINE 2-EPIMERASE"/>
    <property type="match status" value="1"/>
</dbReference>
<dbReference type="EMBL" id="ATBP01000020">
    <property type="protein sequence ID" value="ETR74123.1"/>
    <property type="molecule type" value="Genomic_DNA"/>
</dbReference>
<dbReference type="Pfam" id="PF02350">
    <property type="entry name" value="Epimerase_2"/>
    <property type="match status" value="1"/>
</dbReference>
<evidence type="ECO:0000259" key="2">
    <source>
        <dbReference type="Pfam" id="PF02350"/>
    </source>
</evidence>
<dbReference type="Gene3D" id="3.40.50.2000">
    <property type="entry name" value="Glycogen Phosphorylase B"/>
    <property type="match status" value="1"/>
</dbReference>
<dbReference type="PANTHER" id="PTHR43174:SF1">
    <property type="entry name" value="UDP-N-ACETYLGLUCOSAMINE 2-EPIMERASE"/>
    <property type="match status" value="1"/>
</dbReference>
<name>A0A1V1PHA6_9BACT</name>
<reference evidence="4" key="1">
    <citation type="submission" date="2012-11" db="EMBL/GenBank/DDBJ databases">
        <authorList>
            <person name="Lucero-Rivera Y.E."/>
            <person name="Tovar-Ramirez D."/>
        </authorList>
    </citation>
    <scope>NUCLEOTIDE SEQUENCE [LARGE SCALE GENOMIC DNA]</scope>
    <source>
        <strain evidence="4">Araruama</strain>
    </source>
</reference>
<protein>
    <recommendedName>
        <fullName evidence="2">UDP-N-acetylglucosamine 2-epimerase domain-containing protein</fullName>
    </recommendedName>
</protein>
<dbReference type="Proteomes" id="UP000189670">
    <property type="component" value="Unassembled WGS sequence"/>
</dbReference>
<dbReference type="GO" id="GO:0016853">
    <property type="term" value="F:isomerase activity"/>
    <property type="evidence" value="ECO:0007669"/>
    <property type="project" value="UniProtKB-KW"/>
</dbReference>
<keyword evidence="1" id="KW-0413">Isomerase</keyword>
<gene>
    <name evidence="3" type="ORF">OMM_06518</name>
</gene>
<feature type="domain" description="UDP-N-acetylglucosamine 2-epimerase" evidence="2">
    <location>
        <begin position="1"/>
        <end position="154"/>
    </location>
</feature>
<evidence type="ECO:0000313" key="3">
    <source>
        <dbReference type="EMBL" id="ETR74123.1"/>
    </source>
</evidence>
<dbReference type="InterPro" id="IPR003331">
    <property type="entry name" value="UDP_GlcNAc_Epimerase_2_dom"/>
</dbReference>
<evidence type="ECO:0000256" key="1">
    <source>
        <dbReference type="RuleBase" id="RU003513"/>
    </source>
</evidence>
<organism evidence="3 4">
    <name type="scientific">Candidatus Magnetoglobus multicellularis str. Araruama</name>
    <dbReference type="NCBI Taxonomy" id="890399"/>
    <lineage>
        <taxon>Bacteria</taxon>
        <taxon>Pseudomonadati</taxon>
        <taxon>Thermodesulfobacteriota</taxon>
        <taxon>Desulfobacteria</taxon>
        <taxon>Desulfobacterales</taxon>
        <taxon>Desulfobacteraceae</taxon>
        <taxon>Candidatus Magnetoglobus</taxon>
    </lineage>
</organism>